<reference evidence="3" key="1">
    <citation type="submission" date="2017-09" db="EMBL/GenBank/DDBJ databases">
        <authorList>
            <person name="Varghese N."/>
            <person name="Submissions S."/>
        </authorList>
    </citation>
    <scope>NUCLEOTIDE SEQUENCE [LARGE SCALE GENOMIC DNA]</scope>
    <source>
        <strain evidence="3">MSL47</strain>
    </source>
</reference>
<protein>
    <submittedName>
        <fullName evidence="2">Uncharacterized protein</fullName>
    </submittedName>
</protein>
<name>A0A285G3A4_9FIRM</name>
<keyword evidence="1" id="KW-1133">Transmembrane helix</keyword>
<dbReference type="AlphaFoldDB" id="A0A285G3A4"/>
<evidence type="ECO:0000313" key="2">
    <source>
        <dbReference type="EMBL" id="SNY17858.1"/>
    </source>
</evidence>
<dbReference type="EMBL" id="OBDZ01000004">
    <property type="protein sequence ID" value="SNY17858.1"/>
    <property type="molecule type" value="Genomic_DNA"/>
</dbReference>
<feature type="transmembrane region" description="Helical" evidence="1">
    <location>
        <begin position="12"/>
        <end position="32"/>
    </location>
</feature>
<sequence>MLNSLLTIFNFLYSPYFIFISLFAGLISLLSINYRENQSSDIKILKTIGYLYILIGLFSFIFNQFAIFL</sequence>
<keyword evidence="3" id="KW-1185">Reference proteome</keyword>
<gene>
    <name evidence="2" type="ORF">SAMN06265827_104204</name>
</gene>
<evidence type="ECO:0000256" key="1">
    <source>
        <dbReference type="SAM" id="Phobius"/>
    </source>
</evidence>
<evidence type="ECO:0000313" key="3">
    <source>
        <dbReference type="Proteomes" id="UP000219573"/>
    </source>
</evidence>
<proteinExistence type="predicted"/>
<keyword evidence="1" id="KW-0812">Transmembrane</keyword>
<dbReference type="Proteomes" id="UP000219573">
    <property type="component" value="Unassembled WGS sequence"/>
</dbReference>
<feature type="transmembrane region" description="Helical" evidence="1">
    <location>
        <begin position="44"/>
        <end position="67"/>
    </location>
</feature>
<organism evidence="2 3">
    <name type="scientific">Orenia metallireducens</name>
    <dbReference type="NCBI Taxonomy" id="1413210"/>
    <lineage>
        <taxon>Bacteria</taxon>
        <taxon>Bacillati</taxon>
        <taxon>Bacillota</taxon>
        <taxon>Clostridia</taxon>
        <taxon>Halanaerobiales</taxon>
        <taxon>Halobacteroidaceae</taxon>
        <taxon>Orenia</taxon>
    </lineage>
</organism>
<keyword evidence="1" id="KW-0472">Membrane</keyword>
<accession>A0A285G3A4</accession>